<dbReference type="Proteomes" id="UP000321662">
    <property type="component" value="Unassembled WGS sequence"/>
</dbReference>
<feature type="domain" description="Phosphoribulokinase/uridine kinase" evidence="1">
    <location>
        <begin position="46"/>
        <end position="217"/>
    </location>
</feature>
<reference evidence="2 3" key="1">
    <citation type="submission" date="2019-07" db="EMBL/GenBank/DDBJ databases">
        <title>Whole genome shotgun sequence of Alkalibacterium kapii NBRC 103247.</title>
        <authorList>
            <person name="Hosoyama A."/>
            <person name="Uohara A."/>
            <person name="Ohji S."/>
            <person name="Ichikawa N."/>
        </authorList>
    </citation>
    <scope>NUCLEOTIDE SEQUENCE [LARGE SCALE GENOMIC DNA]</scope>
    <source>
        <strain evidence="2 3">NBRC 103247</strain>
    </source>
</reference>
<keyword evidence="3" id="KW-1185">Reference proteome</keyword>
<dbReference type="PANTHER" id="PTHR10285">
    <property type="entry name" value="URIDINE KINASE"/>
    <property type="match status" value="1"/>
</dbReference>
<dbReference type="InterPro" id="IPR027417">
    <property type="entry name" value="P-loop_NTPase"/>
</dbReference>
<dbReference type="OrthoDB" id="1550976at2"/>
<dbReference type="SUPFAM" id="SSF52540">
    <property type="entry name" value="P-loop containing nucleoside triphosphate hydrolases"/>
    <property type="match status" value="1"/>
</dbReference>
<dbReference type="EMBL" id="BJUY01000018">
    <property type="protein sequence ID" value="GEK91745.1"/>
    <property type="molecule type" value="Genomic_DNA"/>
</dbReference>
<name>A0A511AU67_9LACT</name>
<dbReference type="NCBIfam" id="NF006745">
    <property type="entry name" value="PRK09270.1-4"/>
    <property type="match status" value="1"/>
</dbReference>
<dbReference type="GO" id="GO:0005524">
    <property type="term" value="F:ATP binding"/>
    <property type="evidence" value="ECO:0007669"/>
    <property type="project" value="InterPro"/>
</dbReference>
<evidence type="ECO:0000313" key="2">
    <source>
        <dbReference type="EMBL" id="GEK91745.1"/>
    </source>
</evidence>
<dbReference type="RefSeq" id="WP_146924571.1">
    <property type="nucleotide sequence ID" value="NZ_BJUY01000018.1"/>
</dbReference>
<accession>A0A511AU67</accession>
<dbReference type="AlphaFoldDB" id="A0A511AU67"/>
<comment type="caution">
    <text evidence="2">The sequence shown here is derived from an EMBL/GenBank/DDBJ whole genome shotgun (WGS) entry which is preliminary data.</text>
</comment>
<dbReference type="InterPro" id="IPR006083">
    <property type="entry name" value="PRK/URK"/>
</dbReference>
<evidence type="ECO:0000259" key="1">
    <source>
        <dbReference type="Pfam" id="PF00485"/>
    </source>
</evidence>
<dbReference type="GO" id="GO:0016787">
    <property type="term" value="F:hydrolase activity"/>
    <property type="evidence" value="ECO:0007669"/>
    <property type="project" value="UniProtKB-KW"/>
</dbReference>
<protein>
    <submittedName>
        <fullName evidence="2">Nucleoside triphosphate hydrolase</fullName>
    </submittedName>
</protein>
<gene>
    <name evidence="2" type="primary">frcK</name>
    <name evidence="2" type="ORF">AKA01nite_13670</name>
</gene>
<dbReference type="Pfam" id="PF00485">
    <property type="entry name" value="PRK"/>
    <property type="match status" value="1"/>
</dbReference>
<organism evidence="2 3">
    <name type="scientific">Alkalibacterium kapii</name>
    <dbReference type="NCBI Taxonomy" id="426704"/>
    <lineage>
        <taxon>Bacteria</taxon>
        <taxon>Bacillati</taxon>
        <taxon>Bacillota</taxon>
        <taxon>Bacilli</taxon>
        <taxon>Lactobacillales</taxon>
        <taxon>Carnobacteriaceae</taxon>
        <taxon>Alkalibacterium</taxon>
    </lineage>
</organism>
<dbReference type="GO" id="GO:0016301">
    <property type="term" value="F:kinase activity"/>
    <property type="evidence" value="ECO:0007669"/>
    <property type="project" value="InterPro"/>
</dbReference>
<keyword evidence="2" id="KW-0378">Hydrolase</keyword>
<evidence type="ECO:0000313" key="3">
    <source>
        <dbReference type="Proteomes" id="UP000321662"/>
    </source>
</evidence>
<sequence>MINKTYNVTGHKIKVSFRKSEVEYIFKPLLDTLVRLRKKKQERIIVYLAAPPGAGKTTLALFLKELYDEKERPYSFQTVPMDGFHHDNAYLEKHTIMKNGEILPLKKFKGIPETFDFEAFEKKIIELKEQPSVNWPIYDRALHDVSKETRSVDANIVLIEGNYLLLNQEGWRSLKNYSDYTLFIDTKLERLKKRLIDRKQLGGASVEEAINHYETTDKVNAERVLTDSLPADLNLYLTHEGFSDSKNEIKR</sequence>
<proteinExistence type="predicted"/>
<dbReference type="Gene3D" id="3.40.50.300">
    <property type="entry name" value="P-loop containing nucleotide triphosphate hydrolases"/>
    <property type="match status" value="1"/>
</dbReference>